<evidence type="ECO:0000259" key="21">
    <source>
        <dbReference type="Pfam" id="PF00391"/>
    </source>
</evidence>
<dbReference type="Gene3D" id="1.10.274.10">
    <property type="entry name" value="PtsI, HPr-binding domain"/>
    <property type="match status" value="1"/>
</dbReference>
<dbReference type="GO" id="GO:0046872">
    <property type="term" value="F:metal ion binding"/>
    <property type="evidence" value="ECO:0007669"/>
    <property type="project" value="UniProtKB-KW"/>
</dbReference>
<keyword evidence="13 17" id="KW-0479">Metal-binding</keyword>
<evidence type="ECO:0000256" key="19">
    <source>
        <dbReference type="PIRSR" id="PIRSR000732-2"/>
    </source>
</evidence>
<dbReference type="PROSITE" id="PS00370">
    <property type="entry name" value="PEP_ENZYMES_PHOS_SITE"/>
    <property type="match status" value="1"/>
</dbReference>
<keyword evidence="9 17" id="KW-0963">Cytoplasm</keyword>
<dbReference type="Pfam" id="PF05524">
    <property type="entry name" value="PEP-utilisers_N"/>
    <property type="match status" value="1"/>
</dbReference>
<dbReference type="SUPFAM" id="SSF51621">
    <property type="entry name" value="Phosphoenolpyruvate/pyruvate domain"/>
    <property type="match status" value="1"/>
</dbReference>
<keyword evidence="24" id="KW-0670">Pyruvate</keyword>
<dbReference type="InterPro" id="IPR008279">
    <property type="entry name" value="PEP-util_enz_mobile_dom"/>
</dbReference>
<dbReference type="InterPro" id="IPR024692">
    <property type="entry name" value="PTS_EI"/>
</dbReference>
<evidence type="ECO:0000256" key="15">
    <source>
        <dbReference type="ARBA" id="ARBA00022842"/>
    </source>
</evidence>
<dbReference type="InterPro" id="IPR000121">
    <property type="entry name" value="PEP_util_C"/>
</dbReference>
<comment type="cofactor">
    <cofactor evidence="2 17 20">
        <name>Mg(2+)</name>
        <dbReference type="ChEBI" id="CHEBI:18420"/>
    </cofactor>
</comment>
<evidence type="ECO:0000259" key="22">
    <source>
        <dbReference type="Pfam" id="PF02896"/>
    </source>
</evidence>
<evidence type="ECO:0000256" key="5">
    <source>
        <dbReference type="ARBA" id="ARBA00007837"/>
    </source>
</evidence>
<feature type="binding site" evidence="19">
    <location>
        <position position="462"/>
    </location>
    <ligand>
        <name>phosphoenolpyruvate</name>
        <dbReference type="ChEBI" id="CHEBI:58702"/>
    </ligand>
</feature>
<comment type="similarity">
    <text evidence="5 17">Belongs to the PEP-utilizing enzyme family.</text>
</comment>
<evidence type="ECO:0000256" key="2">
    <source>
        <dbReference type="ARBA" id="ARBA00001946"/>
    </source>
</evidence>
<dbReference type="Proteomes" id="UP000249377">
    <property type="component" value="Unassembled WGS sequence"/>
</dbReference>
<protein>
    <recommendedName>
        <fullName evidence="7 17">Phosphoenolpyruvate-protein phosphotransferase</fullName>
        <ecNumber evidence="6 17">2.7.3.9</ecNumber>
    </recommendedName>
    <alternativeName>
        <fullName evidence="16 17">Phosphotransferase system, enzyme I</fullName>
    </alternativeName>
</protein>
<feature type="binding site" evidence="20">
    <location>
        <position position="452"/>
    </location>
    <ligand>
        <name>Mg(2+)</name>
        <dbReference type="ChEBI" id="CHEBI:18420"/>
    </ligand>
</feature>
<reference evidence="24 25" key="1">
    <citation type="submission" date="2018-06" db="EMBL/GenBank/DDBJ databases">
        <title>Noncontiguous genome sequence of Ruminococcaceae bacterium ASD2818.</title>
        <authorList>
            <person name="Chaplin A.V."/>
            <person name="Sokolova S.R."/>
            <person name="Kochetkova T.O."/>
            <person name="Goltsov A.Y."/>
            <person name="Trofimov D.Y."/>
            <person name="Efimov B.A."/>
        </authorList>
    </citation>
    <scope>NUCLEOTIDE SEQUENCE [LARGE SCALE GENOMIC DNA]</scope>
    <source>
        <strain evidence="24 25">ASD2818</strain>
    </source>
</reference>
<proteinExistence type="inferred from homology"/>
<dbReference type="Gene3D" id="3.50.30.10">
    <property type="entry name" value="Phosphohistidine domain"/>
    <property type="match status" value="1"/>
</dbReference>
<dbReference type="SUPFAM" id="SSF52009">
    <property type="entry name" value="Phosphohistidine domain"/>
    <property type="match status" value="1"/>
</dbReference>
<keyword evidence="25" id="KW-1185">Reference proteome</keyword>
<evidence type="ECO:0000313" key="25">
    <source>
        <dbReference type="Proteomes" id="UP000249377"/>
    </source>
</evidence>
<evidence type="ECO:0000256" key="7">
    <source>
        <dbReference type="ARBA" id="ARBA00016544"/>
    </source>
</evidence>
<keyword evidence="14 17" id="KW-0418">Kinase</keyword>
<comment type="caution">
    <text evidence="24">The sequence shown here is derived from an EMBL/GenBank/DDBJ whole genome shotgun (WGS) entry which is preliminary data.</text>
</comment>
<dbReference type="InterPro" id="IPR008731">
    <property type="entry name" value="PTS_EIN"/>
</dbReference>
<feature type="domain" description="Phosphotransferase system enzyme I N-terminal" evidence="23">
    <location>
        <begin position="4"/>
        <end position="124"/>
    </location>
</feature>
<dbReference type="Gene3D" id="3.20.20.60">
    <property type="entry name" value="Phosphoenolpyruvate-binding domains"/>
    <property type="match status" value="1"/>
</dbReference>
<dbReference type="InterPro" id="IPR018274">
    <property type="entry name" value="PEP_util_AS"/>
</dbReference>
<comment type="catalytic activity">
    <reaction evidence="1 17">
        <text>L-histidyl-[protein] + phosphoenolpyruvate = N(pros)-phospho-L-histidyl-[protein] + pyruvate</text>
        <dbReference type="Rhea" id="RHEA:23880"/>
        <dbReference type="Rhea" id="RHEA-COMP:9745"/>
        <dbReference type="Rhea" id="RHEA-COMP:9746"/>
        <dbReference type="ChEBI" id="CHEBI:15361"/>
        <dbReference type="ChEBI" id="CHEBI:29979"/>
        <dbReference type="ChEBI" id="CHEBI:58702"/>
        <dbReference type="ChEBI" id="CHEBI:64837"/>
        <dbReference type="EC" id="2.7.3.9"/>
    </reaction>
</comment>
<accession>A0A328UE98</accession>
<evidence type="ECO:0000256" key="14">
    <source>
        <dbReference type="ARBA" id="ARBA00022777"/>
    </source>
</evidence>
<feature type="active site" description="Proton donor" evidence="18">
    <location>
        <position position="499"/>
    </location>
</feature>
<dbReference type="PIRSF" id="PIRSF000732">
    <property type="entry name" value="PTS_enzyme_I"/>
    <property type="match status" value="1"/>
</dbReference>
<evidence type="ECO:0000256" key="10">
    <source>
        <dbReference type="ARBA" id="ARBA00022597"/>
    </source>
</evidence>
<evidence type="ECO:0000256" key="11">
    <source>
        <dbReference type="ARBA" id="ARBA00022679"/>
    </source>
</evidence>
<evidence type="ECO:0000256" key="20">
    <source>
        <dbReference type="PIRSR" id="PIRSR000732-3"/>
    </source>
</evidence>
<feature type="domain" description="PEP-utilising enzyme C-terminal" evidence="22">
    <location>
        <begin position="250"/>
        <end position="536"/>
    </location>
</feature>
<evidence type="ECO:0000256" key="4">
    <source>
        <dbReference type="ARBA" id="ARBA00004496"/>
    </source>
</evidence>
<feature type="active site" description="Tele-phosphohistidine intermediate" evidence="18">
    <location>
        <position position="187"/>
    </location>
</feature>
<dbReference type="InterPro" id="IPR023151">
    <property type="entry name" value="PEP_util_CS"/>
</dbReference>
<dbReference type="NCBIfam" id="TIGR01417">
    <property type="entry name" value="PTS_I_fam"/>
    <property type="match status" value="1"/>
</dbReference>
<dbReference type="InterPro" id="IPR040442">
    <property type="entry name" value="Pyrv_kinase-like_dom_sf"/>
</dbReference>
<evidence type="ECO:0000256" key="18">
    <source>
        <dbReference type="PIRSR" id="PIRSR000732-1"/>
    </source>
</evidence>
<dbReference type="Pfam" id="PF00391">
    <property type="entry name" value="PEP-utilizers"/>
    <property type="match status" value="1"/>
</dbReference>
<feature type="binding site" evidence="20">
    <location>
        <position position="428"/>
    </location>
    <ligand>
        <name>Mg(2+)</name>
        <dbReference type="ChEBI" id="CHEBI:18420"/>
    </ligand>
</feature>
<name>A0A328UE98_9FIRM</name>
<dbReference type="InterPro" id="IPR036618">
    <property type="entry name" value="PtsI_HPr-bd_sf"/>
</dbReference>
<dbReference type="InterPro" id="IPR036637">
    <property type="entry name" value="Phosphohistidine_dom_sf"/>
</dbReference>
<organism evidence="24 25">
    <name type="scientific">Hydrogeniiclostridium mannosilyticum</name>
    <dbReference type="NCBI Taxonomy" id="2764322"/>
    <lineage>
        <taxon>Bacteria</taxon>
        <taxon>Bacillati</taxon>
        <taxon>Bacillota</taxon>
        <taxon>Clostridia</taxon>
        <taxon>Eubacteriales</taxon>
        <taxon>Acutalibacteraceae</taxon>
        <taxon>Hydrogeniiclostridium</taxon>
    </lineage>
</organism>
<dbReference type="InterPro" id="IPR015813">
    <property type="entry name" value="Pyrv/PenolPyrv_kinase-like_dom"/>
</dbReference>
<comment type="function">
    <text evidence="3 17">General (non sugar-specific) component of the phosphoenolpyruvate-dependent sugar phosphotransferase system (sugar PTS). This major carbohydrate active-transport system catalyzes the phosphorylation of incoming sugar substrates concomitantly with their translocation across the cell membrane. Enzyme I transfers the phosphoryl group from phosphoenolpyruvate (PEP) to the phosphoryl carrier protein (HPr).</text>
</comment>
<dbReference type="AlphaFoldDB" id="A0A328UE98"/>
<evidence type="ECO:0000256" key="3">
    <source>
        <dbReference type="ARBA" id="ARBA00002728"/>
    </source>
</evidence>
<dbReference type="GO" id="GO:0016301">
    <property type="term" value="F:kinase activity"/>
    <property type="evidence" value="ECO:0007669"/>
    <property type="project" value="UniProtKB-KW"/>
</dbReference>
<evidence type="ECO:0000259" key="23">
    <source>
        <dbReference type="Pfam" id="PF05524"/>
    </source>
</evidence>
<dbReference type="EMBL" id="QLYR01000002">
    <property type="protein sequence ID" value="RAQ29679.1"/>
    <property type="molecule type" value="Genomic_DNA"/>
</dbReference>
<evidence type="ECO:0000256" key="13">
    <source>
        <dbReference type="ARBA" id="ARBA00022723"/>
    </source>
</evidence>
<keyword evidence="12 17" id="KW-0598">Phosphotransferase system</keyword>
<evidence type="ECO:0000256" key="16">
    <source>
        <dbReference type="ARBA" id="ARBA00033235"/>
    </source>
</evidence>
<dbReference type="InterPro" id="IPR050499">
    <property type="entry name" value="PEP-utilizing_PTS_enzyme"/>
</dbReference>
<keyword evidence="8 17" id="KW-0813">Transport</keyword>
<dbReference type="GO" id="GO:0009401">
    <property type="term" value="P:phosphoenolpyruvate-dependent sugar phosphotransferase system"/>
    <property type="evidence" value="ECO:0007669"/>
    <property type="project" value="UniProtKB-KW"/>
</dbReference>
<sequence>MTLHGIGASSGIGIGRAVCIQEQDLDYSAVVSAGKEKEKARLQKAIEAFQARTQSMADDIKARVGEKESEILTGQIMMLNDPFMLSQMNDSIDAGNCAEAAVDAVCSLYADMFAGVDDELMRQRATDVRDIRTRMLGILLGRTGTDVSALPPGTVLVAHDLTPSMTVGLKKENIAGILTGTGGKTSHSAILARALELPAVLSVDLGRVRDGDRVILDGDSGEAILSPDERTLEAYRAKRTEQLKQRELLEAYRGKPTVDADGNAYQLYANIGSLADAEAAAASSAEGIGLFRTEFLFMDRPALPSEEEQYEVYRQVSSLMQGKEVIIRTLDIGGDKDIAYLSMDKEENPFLGHRAIRYCLDRPDLFRVQLRALLRAGAQHRNIKVMLPLVTSVDEVRAAKVLLSECKAELEAEGKAYDGQIALGVMMETPAAALTADLFAQEADFFSIGTNDLTQYVLAVDRGNAKVEKLYTPLHPAVLRSIQNIITAAKTAGIPVGMCGEAAADPCLIPLLLSFGLDEFSVSPSAVLATRRHISTWHKEAAGHVAAEAMSLSGSAGIGGYLKAASSGH</sequence>
<dbReference type="RefSeq" id="WP_112332109.1">
    <property type="nucleotide sequence ID" value="NZ_QLYR01000002.1"/>
</dbReference>
<comment type="subcellular location">
    <subcellularLocation>
        <location evidence="4 17">Cytoplasm</location>
    </subcellularLocation>
</comment>
<keyword evidence="10 17" id="KW-0762">Sugar transport</keyword>
<feature type="domain" description="PEP-utilising enzyme mobile" evidence="21">
    <location>
        <begin position="150"/>
        <end position="221"/>
    </location>
</feature>
<dbReference type="PRINTS" id="PR01736">
    <property type="entry name" value="PHPHTRNFRASE"/>
</dbReference>
<dbReference type="PROSITE" id="PS00742">
    <property type="entry name" value="PEP_ENZYMES_2"/>
    <property type="match status" value="1"/>
</dbReference>
<dbReference type="Pfam" id="PF02896">
    <property type="entry name" value="PEP-utilizers_C"/>
    <property type="match status" value="1"/>
</dbReference>
<dbReference type="PANTHER" id="PTHR46244">
    <property type="entry name" value="PHOSPHOENOLPYRUVATE-PROTEIN PHOSPHOTRANSFERASE"/>
    <property type="match status" value="1"/>
</dbReference>
<keyword evidence="11 17" id="KW-0808">Transferase</keyword>
<dbReference type="GO" id="GO:0008965">
    <property type="term" value="F:phosphoenolpyruvate-protein phosphotransferase activity"/>
    <property type="evidence" value="ECO:0007669"/>
    <property type="project" value="UniProtKB-EC"/>
</dbReference>
<evidence type="ECO:0000256" key="17">
    <source>
        <dbReference type="PIRNR" id="PIRNR000732"/>
    </source>
</evidence>
<evidence type="ECO:0000313" key="24">
    <source>
        <dbReference type="EMBL" id="RAQ29679.1"/>
    </source>
</evidence>
<dbReference type="GO" id="GO:0005737">
    <property type="term" value="C:cytoplasm"/>
    <property type="evidence" value="ECO:0007669"/>
    <property type="project" value="UniProtKB-SubCell"/>
</dbReference>
<keyword evidence="15 17" id="KW-0460">Magnesium</keyword>
<evidence type="ECO:0000256" key="8">
    <source>
        <dbReference type="ARBA" id="ARBA00022448"/>
    </source>
</evidence>
<feature type="binding site" evidence="19">
    <location>
        <begin position="451"/>
        <end position="452"/>
    </location>
    <ligand>
        <name>phosphoenolpyruvate</name>
        <dbReference type="ChEBI" id="CHEBI:58702"/>
    </ligand>
</feature>
<feature type="binding site" evidence="19">
    <location>
        <position position="328"/>
    </location>
    <ligand>
        <name>phosphoenolpyruvate</name>
        <dbReference type="ChEBI" id="CHEBI:58702"/>
    </ligand>
</feature>
<evidence type="ECO:0000256" key="1">
    <source>
        <dbReference type="ARBA" id="ARBA00000683"/>
    </source>
</evidence>
<evidence type="ECO:0000256" key="6">
    <source>
        <dbReference type="ARBA" id="ARBA00012232"/>
    </source>
</evidence>
<gene>
    <name evidence="24" type="primary">ptsP</name>
    <name evidence="24" type="ORF">DPQ25_05095</name>
</gene>
<dbReference type="EC" id="2.7.3.9" evidence="6 17"/>
<feature type="binding site" evidence="19">
    <location>
        <position position="292"/>
    </location>
    <ligand>
        <name>phosphoenolpyruvate</name>
        <dbReference type="ChEBI" id="CHEBI:58702"/>
    </ligand>
</feature>
<dbReference type="PANTHER" id="PTHR46244:SF3">
    <property type="entry name" value="PHOSPHOENOLPYRUVATE-PROTEIN PHOSPHOTRANSFERASE"/>
    <property type="match status" value="1"/>
</dbReference>
<dbReference type="InterPro" id="IPR006318">
    <property type="entry name" value="PTS_EI-like"/>
</dbReference>
<evidence type="ECO:0000256" key="12">
    <source>
        <dbReference type="ARBA" id="ARBA00022683"/>
    </source>
</evidence>
<evidence type="ECO:0000256" key="9">
    <source>
        <dbReference type="ARBA" id="ARBA00022490"/>
    </source>
</evidence>
<dbReference type="SUPFAM" id="SSF47831">
    <property type="entry name" value="Enzyme I of the PEP:sugar phosphotransferase system HPr-binding (sub)domain"/>
    <property type="match status" value="1"/>
</dbReference>